<evidence type="ECO:0000313" key="2">
    <source>
        <dbReference type="Proteomes" id="UP000030688"/>
    </source>
</evidence>
<protein>
    <submittedName>
        <fullName evidence="1">Uncharacterized protein</fullName>
    </submittedName>
</protein>
<reference evidence="2" key="1">
    <citation type="submission" date="2007-11" db="EMBL/GenBank/DDBJ databases">
        <authorList>
            <consortium name="The Broad Institute Genome Sequencing Platform"/>
            <person name="Volkman S.K."/>
            <person name="Daily J.P."/>
            <person name="Sarr O."/>
            <person name="Ndiaye D."/>
            <person name="Ndir O."/>
            <person name="Mboup S."/>
            <person name="Lukens A."/>
            <person name="Stange-Thomann N."/>
            <person name="Mauceli E."/>
            <person name="Gnerre S."/>
            <person name="Jaffe D."/>
            <person name="Zainoun J."/>
            <person name="Wiegand R.C."/>
            <person name="Birren B."/>
            <person name="Galagan J."/>
            <person name="Lander E."/>
            <person name="Wirth D.F."/>
        </authorList>
    </citation>
    <scope>NUCLEOTIDE SEQUENCE [LARGE SCALE GENOMIC DNA]</scope>
    <source>
        <strain evidence="2">7G8</strain>
    </source>
</reference>
<dbReference type="AlphaFoldDB" id="W7F4I6"/>
<dbReference type="Proteomes" id="UP000030688">
    <property type="component" value="Unassembled WGS sequence"/>
</dbReference>
<dbReference type="EMBL" id="KE123629">
    <property type="protein sequence ID" value="EUR68073.1"/>
    <property type="molecule type" value="Genomic_DNA"/>
</dbReference>
<proteinExistence type="predicted"/>
<name>W7F4I6_PLAF8</name>
<sequence length="55" mass="6621">MSYSEKLCAKTQNVKNAIKNKDMVKENNIYNQKIRIFIERKKHTSYYIGLIKNIR</sequence>
<evidence type="ECO:0000313" key="1">
    <source>
        <dbReference type="EMBL" id="EUR68073.1"/>
    </source>
</evidence>
<reference evidence="1 2" key="2">
    <citation type="submission" date="2013-02" db="EMBL/GenBank/DDBJ databases">
        <title>The Genome Sequence of Plasmodium falciparum 7G8.</title>
        <authorList>
            <consortium name="The Broad Institute Genome Sequencing Platform"/>
            <consortium name="The Broad Institute Genome Sequencing Center for Infectious Disease"/>
            <person name="Neafsey D."/>
            <person name="Cheeseman I."/>
            <person name="Volkman S."/>
            <person name="Adams J."/>
            <person name="Walker B."/>
            <person name="Young S.K."/>
            <person name="Zeng Q."/>
            <person name="Gargeya S."/>
            <person name="Fitzgerald M."/>
            <person name="Haas B."/>
            <person name="Abouelleil A."/>
            <person name="Alvarado L."/>
            <person name="Arachchi H.M."/>
            <person name="Berlin A.M."/>
            <person name="Chapman S.B."/>
            <person name="Dewar J."/>
            <person name="Goldberg J."/>
            <person name="Griggs A."/>
            <person name="Gujja S."/>
            <person name="Hansen M."/>
            <person name="Howarth C."/>
            <person name="Imamovic A."/>
            <person name="Larimer J."/>
            <person name="McCowan C."/>
            <person name="Murphy C."/>
            <person name="Neiman D."/>
            <person name="Pearson M."/>
            <person name="Priest M."/>
            <person name="Roberts A."/>
            <person name="Saif S."/>
            <person name="Shea T."/>
            <person name="Sisk P."/>
            <person name="Sykes S."/>
            <person name="Wortman J."/>
            <person name="Nusbaum C."/>
            <person name="Birren B."/>
        </authorList>
    </citation>
    <scope>NUCLEOTIDE SEQUENCE [LARGE SCALE GENOMIC DNA]</scope>
    <source>
        <strain evidence="1 2">7G8</strain>
    </source>
</reference>
<accession>W7F4I6</accession>
<organism evidence="1 2">
    <name type="scientific">Plasmodium falciparum (isolate 7G8)</name>
    <dbReference type="NCBI Taxonomy" id="57266"/>
    <lineage>
        <taxon>Eukaryota</taxon>
        <taxon>Sar</taxon>
        <taxon>Alveolata</taxon>
        <taxon>Apicomplexa</taxon>
        <taxon>Aconoidasida</taxon>
        <taxon>Haemosporida</taxon>
        <taxon>Plasmodiidae</taxon>
        <taxon>Plasmodium</taxon>
        <taxon>Plasmodium (Laverania)</taxon>
    </lineage>
</organism>
<gene>
    <name evidence="1" type="ORF">PFBG_04038</name>
</gene>